<accession>A0A0B7GVX0</accession>
<dbReference type="Proteomes" id="UP000042527">
    <property type="component" value="Unassembled WGS sequence"/>
</dbReference>
<name>A0A0B7GVX0_TREPH</name>
<evidence type="ECO:0000313" key="2">
    <source>
        <dbReference type="Proteomes" id="UP000042527"/>
    </source>
</evidence>
<gene>
    <name evidence="1" type="ORF">TPHV1_40146</name>
</gene>
<evidence type="ECO:0000313" key="1">
    <source>
        <dbReference type="EMBL" id="CEM62643.1"/>
    </source>
</evidence>
<proteinExistence type="predicted"/>
<reference evidence="2" key="1">
    <citation type="submission" date="2015-01" db="EMBL/GenBank/DDBJ databases">
        <authorList>
            <person name="Manzoor Shahid"/>
            <person name="Zubair Saima"/>
        </authorList>
    </citation>
    <scope>NUCLEOTIDE SEQUENCE [LARGE SCALE GENOMIC DNA]</scope>
    <source>
        <strain evidence="2">V1</strain>
    </source>
</reference>
<dbReference type="EMBL" id="CDNC01000034">
    <property type="protein sequence ID" value="CEM62643.1"/>
    <property type="molecule type" value="Genomic_DNA"/>
</dbReference>
<protein>
    <submittedName>
        <fullName evidence="1">Uncharacterized protein</fullName>
    </submittedName>
</protein>
<organism evidence="1 2">
    <name type="scientific">Treponema phagedenis</name>
    <dbReference type="NCBI Taxonomy" id="162"/>
    <lineage>
        <taxon>Bacteria</taxon>
        <taxon>Pseudomonadati</taxon>
        <taxon>Spirochaetota</taxon>
        <taxon>Spirochaetia</taxon>
        <taxon>Spirochaetales</taxon>
        <taxon>Treponemataceae</taxon>
        <taxon>Treponema</taxon>
    </lineage>
</organism>
<dbReference type="AlphaFoldDB" id="A0A0B7GVX0"/>
<keyword evidence="2" id="KW-1185">Reference proteome</keyword>
<sequence length="120" mass="13400">MRGSRLNTSAPTFVPSPILNTPCSTPKPAKKETGYLTGIPAFCALTKFCTNGLLCGQKKPKPAGKYGRNLRTHALTDNTGYTLSKYRHYRFAAFLITTKQRLKTTRTLFDNPIIFLMQVL</sequence>